<reference evidence="5 6" key="1">
    <citation type="submission" date="2023-09" db="EMBL/GenBank/DDBJ databases">
        <title>Micromonospora halotolerans DSM 45598 genome sequence.</title>
        <authorList>
            <person name="Mo P."/>
        </authorList>
    </citation>
    <scope>NUCLEOTIDE SEQUENCE [LARGE SCALE GENOMIC DNA]</scope>
    <source>
        <strain evidence="5 6">DSM 45598</strain>
    </source>
</reference>
<dbReference type="PROSITE" id="PS01081">
    <property type="entry name" value="HTH_TETR_1"/>
    <property type="match status" value="1"/>
</dbReference>
<feature type="domain" description="HTH tetR-type" evidence="4">
    <location>
        <begin position="23"/>
        <end position="83"/>
    </location>
</feature>
<dbReference type="PANTHER" id="PTHR30055">
    <property type="entry name" value="HTH-TYPE TRANSCRIPTIONAL REGULATOR RUTR"/>
    <property type="match status" value="1"/>
</dbReference>
<keyword evidence="1 2" id="KW-0238">DNA-binding</keyword>
<dbReference type="InterPro" id="IPR050109">
    <property type="entry name" value="HTH-type_TetR-like_transc_reg"/>
</dbReference>
<evidence type="ECO:0000256" key="1">
    <source>
        <dbReference type="ARBA" id="ARBA00023125"/>
    </source>
</evidence>
<evidence type="ECO:0000313" key="6">
    <source>
        <dbReference type="Proteomes" id="UP001303001"/>
    </source>
</evidence>
<proteinExistence type="predicted"/>
<feature type="compositionally biased region" description="Low complexity" evidence="3">
    <location>
        <begin position="1"/>
        <end position="20"/>
    </location>
</feature>
<dbReference type="RefSeq" id="WP_313722701.1">
    <property type="nucleotide sequence ID" value="NZ_CP134876.1"/>
</dbReference>
<feature type="region of interest" description="Disordered" evidence="3">
    <location>
        <begin position="1"/>
        <end position="24"/>
    </location>
</feature>
<dbReference type="EMBL" id="CP134876">
    <property type="protein sequence ID" value="WNM40757.1"/>
    <property type="molecule type" value="Genomic_DNA"/>
</dbReference>
<keyword evidence="6" id="KW-1185">Reference proteome</keyword>
<dbReference type="PROSITE" id="PS50977">
    <property type="entry name" value="HTH_TETR_2"/>
    <property type="match status" value="1"/>
</dbReference>
<evidence type="ECO:0000313" key="5">
    <source>
        <dbReference type="EMBL" id="WNM40757.1"/>
    </source>
</evidence>
<sequence>MTEQTAPTTAAGGPSTGATARGEQTRQLILDTAMRLFRERGYARTTMRAIAQEAGVAVGNAYYYFGSKEHLIQEFYAETQREHRVAAAPALARERDFAARLGAVLHAGVDVLTPYHSFAASFFKTAAEPTSPLSPFSTESSGPRDASVSLFREVLEGSAATVDAELREPLPELLWLGYMGVVLYWVHDRSPDQAKTRQLIDGAVPLVDRLVKLSRLRVLRPVTRQVVGLIHTLRH</sequence>
<evidence type="ECO:0000256" key="2">
    <source>
        <dbReference type="PROSITE-ProRule" id="PRU00335"/>
    </source>
</evidence>
<dbReference type="InterPro" id="IPR023772">
    <property type="entry name" value="DNA-bd_HTH_TetR-type_CS"/>
</dbReference>
<evidence type="ECO:0000259" key="4">
    <source>
        <dbReference type="PROSITE" id="PS50977"/>
    </source>
</evidence>
<dbReference type="Proteomes" id="UP001303001">
    <property type="component" value="Chromosome"/>
</dbReference>
<accession>A0ABZ0A016</accession>
<dbReference type="PANTHER" id="PTHR30055:SF146">
    <property type="entry name" value="HTH-TYPE TRANSCRIPTIONAL DUAL REGULATOR CECR"/>
    <property type="match status" value="1"/>
</dbReference>
<dbReference type="InterPro" id="IPR036271">
    <property type="entry name" value="Tet_transcr_reg_TetR-rel_C_sf"/>
</dbReference>
<dbReference type="SUPFAM" id="SSF46689">
    <property type="entry name" value="Homeodomain-like"/>
    <property type="match status" value="1"/>
</dbReference>
<feature type="DNA-binding region" description="H-T-H motif" evidence="2">
    <location>
        <begin position="46"/>
        <end position="65"/>
    </location>
</feature>
<dbReference type="Gene3D" id="1.10.357.10">
    <property type="entry name" value="Tetracycline Repressor, domain 2"/>
    <property type="match status" value="1"/>
</dbReference>
<dbReference type="InterPro" id="IPR001647">
    <property type="entry name" value="HTH_TetR"/>
</dbReference>
<dbReference type="Pfam" id="PF17931">
    <property type="entry name" value="TetR_C_23"/>
    <property type="match status" value="1"/>
</dbReference>
<dbReference type="SUPFAM" id="SSF48498">
    <property type="entry name" value="Tetracyclin repressor-like, C-terminal domain"/>
    <property type="match status" value="1"/>
</dbReference>
<dbReference type="InterPro" id="IPR041673">
    <property type="entry name" value="TetR_C_23"/>
</dbReference>
<dbReference type="PRINTS" id="PR00455">
    <property type="entry name" value="HTHTETR"/>
</dbReference>
<dbReference type="Pfam" id="PF00440">
    <property type="entry name" value="TetR_N"/>
    <property type="match status" value="1"/>
</dbReference>
<evidence type="ECO:0000256" key="3">
    <source>
        <dbReference type="SAM" id="MobiDB-lite"/>
    </source>
</evidence>
<dbReference type="InterPro" id="IPR009057">
    <property type="entry name" value="Homeodomain-like_sf"/>
</dbReference>
<gene>
    <name evidence="5" type="ORF">RMN56_05245</name>
</gene>
<organism evidence="5 6">
    <name type="scientific">Micromonospora halotolerans</name>
    <dbReference type="NCBI Taxonomy" id="709879"/>
    <lineage>
        <taxon>Bacteria</taxon>
        <taxon>Bacillati</taxon>
        <taxon>Actinomycetota</taxon>
        <taxon>Actinomycetes</taxon>
        <taxon>Micromonosporales</taxon>
        <taxon>Micromonosporaceae</taxon>
        <taxon>Micromonospora</taxon>
    </lineage>
</organism>
<name>A0ABZ0A016_9ACTN</name>
<protein>
    <submittedName>
        <fullName evidence="5">TetR family transcriptional regulator</fullName>
    </submittedName>
</protein>